<dbReference type="RefSeq" id="WP_110802318.1">
    <property type="nucleotide sequence ID" value="NZ_JAANCM010000003.1"/>
</dbReference>
<dbReference type="InterPro" id="IPR036388">
    <property type="entry name" value="WH-like_DNA-bd_sf"/>
</dbReference>
<dbReference type="InterPro" id="IPR001845">
    <property type="entry name" value="HTH_ArsR_DNA-bd_dom"/>
</dbReference>
<dbReference type="InterPro" id="IPR036390">
    <property type="entry name" value="WH_DNA-bd_sf"/>
</dbReference>
<accession>A0AA44CA89</accession>
<evidence type="ECO:0000313" key="3">
    <source>
        <dbReference type="Proteomes" id="UP001155840"/>
    </source>
</evidence>
<dbReference type="SMART" id="SM00418">
    <property type="entry name" value="HTH_ARSR"/>
    <property type="match status" value="1"/>
</dbReference>
<dbReference type="SUPFAM" id="SSF46785">
    <property type="entry name" value="Winged helix' DNA-binding domain"/>
    <property type="match status" value="1"/>
</dbReference>
<gene>
    <name evidence="2" type="ORF">G8E10_07560</name>
</gene>
<dbReference type="EMBL" id="JAANCM010000003">
    <property type="protein sequence ID" value="NHT75603.1"/>
    <property type="molecule type" value="Genomic_DNA"/>
</dbReference>
<dbReference type="CDD" id="cd00090">
    <property type="entry name" value="HTH_ARSR"/>
    <property type="match status" value="1"/>
</dbReference>
<dbReference type="PRINTS" id="PR00778">
    <property type="entry name" value="HTHARSR"/>
</dbReference>
<reference evidence="2" key="1">
    <citation type="submission" date="2020-03" db="EMBL/GenBank/DDBJ databases">
        <title>Ferranicluibacter endophyticum gen. nov., sp. nov., a new genus isolated from Rubus ulmifolius Schott. stem.</title>
        <authorList>
            <person name="Roca-Couso R."/>
            <person name="Flores-Felix J.D."/>
            <person name="Igual J.M."/>
            <person name="Rivas R."/>
        </authorList>
    </citation>
    <scope>NUCLEOTIDE SEQUENCE</scope>
    <source>
        <strain evidence="2">CRRU44</strain>
    </source>
</reference>
<keyword evidence="3" id="KW-1185">Reference proteome</keyword>
<sequence>MTPDIAPIPHLDLPHPEPGDLKLTQVLFAFSDPERLAIVRQLASGPLDMAQCHLSDASTPKSTKSHLMKVLREAGIIRNEASGRGRRLTLRRQDLDARFPGLLACVLADTPDGAP</sequence>
<evidence type="ECO:0000259" key="1">
    <source>
        <dbReference type="SMART" id="SM00418"/>
    </source>
</evidence>
<name>A0AA44CA89_9HYPH</name>
<dbReference type="InterPro" id="IPR011991">
    <property type="entry name" value="ArsR-like_HTH"/>
</dbReference>
<comment type="caution">
    <text evidence="2">The sequence shown here is derived from an EMBL/GenBank/DDBJ whole genome shotgun (WGS) entry which is preliminary data.</text>
</comment>
<feature type="domain" description="HTH arsR-type" evidence="1">
    <location>
        <begin position="25"/>
        <end position="104"/>
    </location>
</feature>
<evidence type="ECO:0000313" key="2">
    <source>
        <dbReference type="EMBL" id="NHT75603.1"/>
    </source>
</evidence>
<organism evidence="2 3">
    <name type="scientific">Ferranicluibacter rubi</name>
    <dbReference type="NCBI Taxonomy" id="2715133"/>
    <lineage>
        <taxon>Bacteria</taxon>
        <taxon>Pseudomonadati</taxon>
        <taxon>Pseudomonadota</taxon>
        <taxon>Alphaproteobacteria</taxon>
        <taxon>Hyphomicrobiales</taxon>
        <taxon>Rhizobiaceae</taxon>
        <taxon>Ferranicluibacter</taxon>
    </lineage>
</organism>
<dbReference type="Proteomes" id="UP001155840">
    <property type="component" value="Unassembled WGS sequence"/>
</dbReference>
<dbReference type="GO" id="GO:0003700">
    <property type="term" value="F:DNA-binding transcription factor activity"/>
    <property type="evidence" value="ECO:0007669"/>
    <property type="project" value="InterPro"/>
</dbReference>
<protein>
    <submittedName>
        <fullName evidence="2">Helix-turn-helix transcriptional regulator</fullName>
    </submittedName>
</protein>
<dbReference type="Gene3D" id="1.10.10.10">
    <property type="entry name" value="Winged helix-like DNA-binding domain superfamily/Winged helix DNA-binding domain"/>
    <property type="match status" value="1"/>
</dbReference>
<dbReference type="AlphaFoldDB" id="A0AA44CA89"/>
<proteinExistence type="predicted"/>